<geneLocation type="plasmid" evidence="5">
    <name>rcs85_pii</name>
</geneLocation>
<name>A0A166ZEJ5_ECOLX</name>
<proteinExistence type="predicted"/>
<dbReference type="Proteomes" id="UP000309889">
    <property type="component" value="Plasmid RCS85_pII"/>
</dbReference>
<protein>
    <submittedName>
        <fullName evidence="1">Colicin</fullName>
    </submittedName>
</protein>
<geneLocation type="plasmid" evidence="2">
    <name>RCS85_pII</name>
</geneLocation>
<sequence length="48" mass="5756">MRKQLIHLFSSEDEGDTECLTLYVLQIPVQNRWGMIQMAMKLWPLIFM</sequence>
<keyword evidence="1" id="KW-0614">Plasmid</keyword>
<reference evidence="3 4" key="4">
    <citation type="submission" date="2018-06" db="EMBL/GenBank/DDBJ databases">
        <authorList>
            <consortium name="Pathogen Informatics"/>
            <person name="Doyle S."/>
        </authorList>
    </citation>
    <scope>NUCLEOTIDE SEQUENCE [LARGE SCALE GENOMIC DNA]</scope>
    <source>
        <strain evidence="3 4">NCTC9077</strain>
    </source>
</reference>
<dbReference type="Proteomes" id="UP000254495">
    <property type="component" value="Unassembled WGS sequence"/>
</dbReference>
<reference evidence="2" key="2">
    <citation type="submission" date="2018-02" db="EMBL/GenBank/DDBJ databases">
        <authorList>
            <person name="Cohen D.B."/>
            <person name="Kent A.D."/>
        </authorList>
    </citation>
    <scope>NUCLEOTIDE SEQUENCE</scope>
    <source>
        <strain evidence="2">ECOR 3</strain>
    </source>
</reference>
<dbReference type="EMBL" id="UGCU01000003">
    <property type="protein sequence ID" value="STK85794.1"/>
    <property type="molecule type" value="Genomic_DNA"/>
</dbReference>
<dbReference type="EMBL" id="KU932029">
    <property type="protein sequence ID" value="ANC59114.1"/>
    <property type="molecule type" value="Genomic_DNA"/>
</dbReference>
<dbReference type="AlphaFoldDB" id="A0A166ZEJ5"/>
<evidence type="ECO:0000313" key="3">
    <source>
        <dbReference type="EMBL" id="STK85794.1"/>
    </source>
</evidence>
<geneLocation type="plasmid" evidence="1">
    <name>pEC15I_1</name>
</geneLocation>
<gene>
    <name evidence="3" type="ORF">NCTC9077_06531</name>
    <name evidence="2" type="ORF">RCS85_PII0089</name>
</gene>
<organism evidence="1">
    <name type="scientific">Escherichia coli</name>
    <dbReference type="NCBI Taxonomy" id="562"/>
    <lineage>
        <taxon>Bacteria</taxon>
        <taxon>Pseudomonadati</taxon>
        <taxon>Pseudomonadota</taxon>
        <taxon>Gammaproteobacteria</taxon>
        <taxon>Enterobacterales</taxon>
        <taxon>Enterobacteriaceae</taxon>
        <taxon>Escherichia</taxon>
    </lineage>
</organism>
<reference evidence="1" key="1">
    <citation type="submission" date="2016-03" db="EMBL/GenBank/DDBJ databases">
        <title>Characterization of plasmids acquired from Finnish patients derived ESBL strains.</title>
        <authorList>
            <person name="Mattila S."/>
            <person name="Ojala V."/>
            <person name="Ruotsalainen P."/>
            <person name="Tuononen T."/>
            <person name="Bamford J.K.H."/>
            <person name="Jalasvuori M."/>
        </authorList>
    </citation>
    <scope>NUCLEOTIDE SEQUENCE</scope>
    <source>
        <plasmid evidence="1">pEC15I_1</plasmid>
    </source>
</reference>
<reference evidence="5" key="3">
    <citation type="submission" date="2018-02" db="EMBL/GenBank/DDBJ databases">
        <authorList>
            <person name="Cea G.-C."/>
            <person name="William W."/>
        </authorList>
    </citation>
    <scope>NUCLEOTIDE SEQUENCE [LARGE SCALE GENOMIC DNA]</scope>
    <source>
        <strain evidence="5">ECOR 3</strain>
        <plasmid evidence="5">rcs85_pii</plasmid>
    </source>
</reference>
<dbReference type="EMBL" id="LT985320">
    <property type="protein sequence ID" value="SPE07662.1"/>
    <property type="molecule type" value="Genomic_DNA"/>
</dbReference>
<accession>A0A166ZEJ5</accession>
<evidence type="ECO:0000313" key="1">
    <source>
        <dbReference type="EMBL" id="ANC59114.1"/>
    </source>
</evidence>
<evidence type="ECO:0000313" key="5">
    <source>
        <dbReference type="Proteomes" id="UP000309889"/>
    </source>
</evidence>
<evidence type="ECO:0000313" key="4">
    <source>
        <dbReference type="Proteomes" id="UP000254495"/>
    </source>
</evidence>
<evidence type="ECO:0000313" key="2">
    <source>
        <dbReference type="EMBL" id="SPE07662.1"/>
    </source>
</evidence>